<proteinExistence type="predicted"/>
<reference evidence="2 3" key="1">
    <citation type="journal article" date="2018" name="Mycol. Prog.">
        <title>Coniella lustricola, a new species from submerged detritus.</title>
        <authorList>
            <person name="Raudabaugh D.B."/>
            <person name="Iturriaga T."/>
            <person name="Carver A."/>
            <person name="Mondo S."/>
            <person name="Pangilinan J."/>
            <person name="Lipzen A."/>
            <person name="He G."/>
            <person name="Amirebrahimi M."/>
            <person name="Grigoriev I.V."/>
            <person name="Miller A.N."/>
        </authorList>
    </citation>
    <scope>NUCLEOTIDE SEQUENCE [LARGE SCALE GENOMIC DNA]</scope>
    <source>
        <strain evidence="2 3">B22-T-1</strain>
    </source>
</reference>
<evidence type="ECO:0000313" key="3">
    <source>
        <dbReference type="Proteomes" id="UP000241462"/>
    </source>
</evidence>
<evidence type="ECO:0000313" key="2">
    <source>
        <dbReference type="EMBL" id="PSR79716.1"/>
    </source>
</evidence>
<keyword evidence="3" id="KW-1185">Reference proteome</keyword>
<gene>
    <name evidence="2" type="ORF">BD289DRAFT_442023</name>
</gene>
<protein>
    <submittedName>
        <fullName evidence="2">Uncharacterized protein</fullName>
    </submittedName>
</protein>
<feature type="compositionally biased region" description="Basic residues" evidence="1">
    <location>
        <begin position="200"/>
        <end position="212"/>
    </location>
</feature>
<feature type="compositionally biased region" description="Low complexity" evidence="1">
    <location>
        <begin position="101"/>
        <end position="114"/>
    </location>
</feature>
<feature type="region of interest" description="Disordered" evidence="1">
    <location>
        <begin position="87"/>
        <end position="120"/>
    </location>
</feature>
<dbReference type="InParanoid" id="A0A2T2ZYL4"/>
<feature type="compositionally biased region" description="Basic residues" evidence="1">
    <location>
        <begin position="220"/>
        <end position="232"/>
    </location>
</feature>
<name>A0A2T2ZYL4_9PEZI</name>
<feature type="region of interest" description="Disordered" evidence="1">
    <location>
        <begin position="180"/>
        <end position="270"/>
    </location>
</feature>
<evidence type="ECO:0000256" key="1">
    <source>
        <dbReference type="SAM" id="MobiDB-lite"/>
    </source>
</evidence>
<accession>A0A2T2ZYL4</accession>
<dbReference type="EMBL" id="KZ678557">
    <property type="protein sequence ID" value="PSR79716.1"/>
    <property type="molecule type" value="Genomic_DNA"/>
</dbReference>
<feature type="region of interest" description="Disordered" evidence="1">
    <location>
        <begin position="34"/>
        <end position="56"/>
    </location>
</feature>
<feature type="compositionally biased region" description="Polar residues" evidence="1">
    <location>
        <begin position="40"/>
        <end position="50"/>
    </location>
</feature>
<organism evidence="2 3">
    <name type="scientific">Coniella lustricola</name>
    <dbReference type="NCBI Taxonomy" id="2025994"/>
    <lineage>
        <taxon>Eukaryota</taxon>
        <taxon>Fungi</taxon>
        <taxon>Dikarya</taxon>
        <taxon>Ascomycota</taxon>
        <taxon>Pezizomycotina</taxon>
        <taxon>Sordariomycetes</taxon>
        <taxon>Sordariomycetidae</taxon>
        <taxon>Diaporthales</taxon>
        <taxon>Schizoparmaceae</taxon>
        <taxon>Coniella</taxon>
    </lineage>
</organism>
<feature type="compositionally biased region" description="Polar residues" evidence="1">
    <location>
        <begin position="247"/>
        <end position="270"/>
    </location>
</feature>
<sequence length="270" mass="30324">MINQYTPSCQPTDKSYQLHISHLRALCPVLTQPQAHPPHLQNTTPTTSQPHCRRSEPRKFTMATIANRSDSLSASAPLQVVFSQTKRFSLPSPPPPPLVFSTSNSNKKNEQQSSLLASFPGSSRSNNPFVFKPIIDHWPFTHSFALSSSTQTTTATVQQLVGLAIINSNNGFPEIHLLSHHPEPPIHPASAQQRPQCRSHQYRHWHRPHHRIIQPAHDNRRLRAAVRRRRRRGTPEPPSARGRHPETTSTPDPEPALQTQSSSFRSRAAS</sequence>
<feature type="compositionally biased region" description="Polar residues" evidence="1">
    <location>
        <begin position="190"/>
        <end position="199"/>
    </location>
</feature>
<dbReference type="AlphaFoldDB" id="A0A2T2ZYL4"/>
<dbReference type="Proteomes" id="UP000241462">
    <property type="component" value="Unassembled WGS sequence"/>
</dbReference>